<proteinExistence type="inferred from homology"/>
<dbReference type="EMBL" id="LRRD01000008">
    <property type="protein sequence ID" value="KXW58884.1"/>
    <property type="molecule type" value="Genomic_DNA"/>
</dbReference>
<keyword evidence="3 9" id="KW-0436">Ligase</keyword>
<dbReference type="InterPro" id="IPR022861">
    <property type="entry name" value="Gln_tRNA_ligase_bac"/>
</dbReference>
<evidence type="ECO:0000256" key="1">
    <source>
        <dbReference type="ARBA" id="ARBA00005594"/>
    </source>
</evidence>
<evidence type="ECO:0000256" key="2">
    <source>
        <dbReference type="ARBA" id="ARBA00022490"/>
    </source>
</evidence>
<dbReference type="Pfam" id="PF00749">
    <property type="entry name" value="tRNA-synt_1c"/>
    <property type="match status" value="1"/>
</dbReference>
<dbReference type="InterPro" id="IPR014729">
    <property type="entry name" value="Rossmann-like_a/b/a_fold"/>
</dbReference>
<keyword evidence="15" id="KW-1185">Reference proteome</keyword>
<dbReference type="SUPFAM" id="SSF52374">
    <property type="entry name" value="Nucleotidylyl transferase"/>
    <property type="match status" value="1"/>
</dbReference>
<feature type="binding site" evidence="9">
    <location>
        <begin position="296"/>
        <end position="298"/>
    </location>
    <ligand>
        <name>ATP</name>
        <dbReference type="ChEBI" id="CHEBI:30616"/>
    </ligand>
</feature>
<dbReference type="InterPro" id="IPR050132">
    <property type="entry name" value="Gln/Glu-tRNA_Ligase"/>
</dbReference>
<keyword evidence="7 9" id="KW-0030">Aminoacyl-tRNA synthetase</keyword>
<dbReference type="GO" id="GO:0005524">
    <property type="term" value="F:ATP binding"/>
    <property type="evidence" value="ECO:0007669"/>
    <property type="project" value="UniProtKB-UniRule"/>
</dbReference>
<feature type="domain" description="tRNA synthetases class I (E and Q) anti-codon binding" evidence="13">
    <location>
        <begin position="487"/>
        <end position="558"/>
    </location>
</feature>
<dbReference type="GO" id="GO:0004819">
    <property type="term" value="F:glutamine-tRNA ligase activity"/>
    <property type="evidence" value="ECO:0007669"/>
    <property type="project" value="UniProtKB-UniRule"/>
</dbReference>
<gene>
    <name evidence="9 14" type="primary">glnS</name>
    <name evidence="14" type="ORF">FEMY_05660</name>
</gene>
<evidence type="ECO:0000256" key="3">
    <source>
        <dbReference type="ARBA" id="ARBA00022598"/>
    </source>
</evidence>
<dbReference type="InterPro" id="IPR020056">
    <property type="entry name" value="Rbsml_bL25/Gln-tRNA_synth_N"/>
</dbReference>
<comment type="caution">
    <text evidence="14">The sequence shown here is derived from an EMBL/GenBank/DDBJ whole genome shotgun (WGS) entry which is preliminary data.</text>
</comment>
<dbReference type="Gene3D" id="3.40.50.620">
    <property type="entry name" value="HUPs"/>
    <property type="match status" value="1"/>
</dbReference>
<evidence type="ECO:0000313" key="15">
    <source>
        <dbReference type="Proteomes" id="UP000075653"/>
    </source>
</evidence>
<dbReference type="GO" id="GO:0006424">
    <property type="term" value="P:glutamyl-tRNA aminoacylation"/>
    <property type="evidence" value="ECO:0007669"/>
    <property type="project" value="UniProtKB-UniRule"/>
</dbReference>
<dbReference type="Pfam" id="PF20974">
    <property type="entry name" value="tRNA-synt_1c_C2"/>
    <property type="match status" value="1"/>
</dbReference>
<accession>A0A149W147</accession>
<comment type="similarity">
    <text evidence="1 9 10">Belongs to the class-I aminoacyl-tRNA synthetase family.</text>
</comment>
<keyword evidence="2 9" id="KW-0963">Cytoplasm</keyword>
<keyword evidence="5 9" id="KW-0067">ATP-binding</keyword>
<dbReference type="HAMAP" id="MF_00126">
    <property type="entry name" value="Gln_tRNA_synth"/>
    <property type="match status" value="1"/>
</dbReference>
<dbReference type="InterPro" id="IPR001412">
    <property type="entry name" value="aa-tRNA-synth_I_CS"/>
</dbReference>
<dbReference type="InterPro" id="IPR020059">
    <property type="entry name" value="Glu/Gln-tRNA-synth_Ib_codon-bd"/>
</dbReference>
<evidence type="ECO:0000259" key="12">
    <source>
        <dbReference type="Pfam" id="PF03950"/>
    </source>
</evidence>
<reference evidence="14 15" key="1">
    <citation type="submission" date="2016-01" db="EMBL/GenBank/DDBJ databases">
        <title>Genome sequence of the acidophilic iron oxidising Ferrovum strain Z-31.</title>
        <authorList>
            <person name="Poehlein A."/>
            <person name="Ullrich S.R."/>
            <person name="Schloemann M."/>
            <person name="Muehling M."/>
            <person name="Daniel R."/>
        </authorList>
    </citation>
    <scope>NUCLEOTIDE SEQUENCE [LARGE SCALE GENOMIC DNA]</scope>
    <source>
        <strain evidence="14 15">Z-31</strain>
    </source>
</reference>
<feature type="binding site" evidence="9">
    <location>
        <position position="94"/>
    </location>
    <ligand>
        <name>L-glutamine</name>
        <dbReference type="ChEBI" id="CHEBI:58359"/>
    </ligand>
</feature>
<dbReference type="InterPro" id="IPR011035">
    <property type="entry name" value="Ribosomal_bL25/Gln-tRNA_synth"/>
</dbReference>
<dbReference type="STRING" id="1789004.FEMY_05660"/>
<comment type="subunit">
    <text evidence="9">Monomer.</text>
</comment>
<dbReference type="InterPro" id="IPR049437">
    <property type="entry name" value="tRNA-synt_1c_C2"/>
</dbReference>
<feature type="binding site" evidence="9">
    <location>
        <begin position="68"/>
        <end position="74"/>
    </location>
    <ligand>
        <name>ATP</name>
        <dbReference type="ChEBI" id="CHEBI:30616"/>
    </ligand>
</feature>
<dbReference type="NCBIfam" id="TIGR00440">
    <property type="entry name" value="glnS"/>
    <property type="match status" value="1"/>
</dbReference>
<dbReference type="InterPro" id="IPR020058">
    <property type="entry name" value="Glu/Gln-tRNA-synth_Ib_cat-dom"/>
</dbReference>
<keyword evidence="4 9" id="KW-0547">Nucleotide-binding</keyword>
<dbReference type="GO" id="GO:0006425">
    <property type="term" value="P:glutaminyl-tRNA aminoacylation"/>
    <property type="evidence" value="ECO:0007669"/>
    <property type="project" value="UniProtKB-UniRule"/>
</dbReference>
<dbReference type="NCBIfam" id="NF011291">
    <property type="entry name" value="PRK14703.1"/>
    <property type="match status" value="1"/>
</dbReference>
<dbReference type="InterPro" id="IPR000924">
    <property type="entry name" value="Glu/Gln-tRNA-synth"/>
</dbReference>
<dbReference type="SUPFAM" id="SSF50715">
    <property type="entry name" value="Ribosomal protein L25-like"/>
    <property type="match status" value="1"/>
</dbReference>
<dbReference type="InterPro" id="IPR004514">
    <property type="entry name" value="Gln-tRNA-synth"/>
</dbReference>
<feature type="short sequence motif" description="'HIGH' region" evidence="9">
    <location>
        <begin position="61"/>
        <end position="71"/>
    </location>
</feature>
<comment type="subcellular location">
    <subcellularLocation>
        <location evidence="9">Cytoplasm</location>
    </subcellularLocation>
</comment>
<protein>
    <recommendedName>
        <fullName evidence="9">Glutamine--tRNA ligase</fullName>
        <ecNumber evidence="9">6.1.1.18</ecNumber>
    </recommendedName>
    <alternativeName>
        <fullName evidence="9">Glutaminyl-tRNA synthetase</fullName>
        <shortName evidence="9">GlnRS</shortName>
    </alternativeName>
</protein>
<evidence type="ECO:0000313" key="14">
    <source>
        <dbReference type="EMBL" id="KXW58884.1"/>
    </source>
</evidence>
<dbReference type="FunFam" id="3.40.50.620:FF:000037">
    <property type="entry name" value="Glutamine--tRNA ligase cytoplasmic"/>
    <property type="match status" value="1"/>
</dbReference>
<feature type="binding site" evidence="9">
    <location>
        <position position="239"/>
    </location>
    <ligand>
        <name>L-glutamine</name>
        <dbReference type="ChEBI" id="CHEBI:58359"/>
    </ligand>
</feature>
<evidence type="ECO:0000256" key="6">
    <source>
        <dbReference type="ARBA" id="ARBA00022917"/>
    </source>
</evidence>
<dbReference type="GO" id="GO:0005829">
    <property type="term" value="C:cytosol"/>
    <property type="evidence" value="ECO:0007669"/>
    <property type="project" value="TreeGrafter"/>
</dbReference>
<feature type="binding site" evidence="9">
    <location>
        <position position="258"/>
    </location>
    <ligand>
        <name>ATP</name>
        <dbReference type="ChEBI" id="CHEBI:30616"/>
    </ligand>
</feature>
<comment type="catalytic activity">
    <reaction evidence="8 9">
        <text>tRNA(Gln) + L-glutamine + ATP = L-glutaminyl-tRNA(Gln) + AMP + diphosphate</text>
        <dbReference type="Rhea" id="RHEA:20121"/>
        <dbReference type="Rhea" id="RHEA-COMP:9662"/>
        <dbReference type="Rhea" id="RHEA-COMP:9681"/>
        <dbReference type="ChEBI" id="CHEBI:30616"/>
        <dbReference type="ChEBI" id="CHEBI:33019"/>
        <dbReference type="ChEBI" id="CHEBI:58359"/>
        <dbReference type="ChEBI" id="CHEBI:78442"/>
        <dbReference type="ChEBI" id="CHEBI:78521"/>
        <dbReference type="ChEBI" id="CHEBI:456215"/>
        <dbReference type="EC" id="6.1.1.18"/>
    </reaction>
</comment>
<name>A0A149W147_9PROT</name>
<dbReference type="Gene3D" id="2.40.240.10">
    <property type="entry name" value="Ribosomal Protein L25, Chain P"/>
    <property type="match status" value="2"/>
</dbReference>
<keyword evidence="6 9" id="KW-0648">Protein biosynthesis</keyword>
<dbReference type="EC" id="6.1.1.18" evidence="9"/>
<evidence type="ECO:0000256" key="9">
    <source>
        <dbReference type="HAMAP-Rule" id="MF_00126"/>
    </source>
</evidence>
<evidence type="ECO:0000256" key="10">
    <source>
        <dbReference type="RuleBase" id="RU363037"/>
    </source>
</evidence>
<dbReference type="PRINTS" id="PR00987">
    <property type="entry name" value="TRNASYNTHGLU"/>
</dbReference>
<feature type="domain" description="Glutamyl/glutaminyl-tRNA synthetase class Ib catalytic" evidence="11">
    <location>
        <begin position="55"/>
        <end position="364"/>
    </location>
</feature>
<feature type="binding site" evidence="9">
    <location>
        <begin position="62"/>
        <end position="64"/>
    </location>
    <ligand>
        <name>ATP</name>
        <dbReference type="ChEBI" id="CHEBI:30616"/>
    </ligand>
</feature>
<evidence type="ECO:0000256" key="7">
    <source>
        <dbReference type="ARBA" id="ARBA00023146"/>
    </source>
</evidence>
<dbReference type="PANTHER" id="PTHR43097">
    <property type="entry name" value="GLUTAMINE-TRNA LIGASE"/>
    <property type="match status" value="1"/>
</dbReference>
<dbReference type="PATRIC" id="fig|1789004.3.peg.565"/>
<comment type="caution">
    <text evidence="9">Lacks conserved residue(s) required for the propagation of feature annotation.</text>
</comment>
<dbReference type="PROSITE" id="PS00178">
    <property type="entry name" value="AA_TRNA_LIGASE_I"/>
    <property type="match status" value="1"/>
</dbReference>
<organism evidence="14 15">
    <name type="scientific">Ferrovum myxofaciens</name>
    <dbReference type="NCBI Taxonomy" id="416213"/>
    <lineage>
        <taxon>Bacteria</taxon>
        <taxon>Pseudomonadati</taxon>
        <taxon>Pseudomonadota</taxon>
        <taxon>Betaproteobacteria</taxon>
        <taxon>Ferrovales</taxon>
        <taxon>Ferrovaceae</taxon>
        <taxon>Ferrovum</taxon>
    </lineage>
</organism>
<sequence>MPSSLDKKQGACQWVDLEWVPGYHHGMSEPTVTPTNFIRNLVTEDLSAGRTGGRLATRFPPEPNGYLHIGHAKSICLNFGLARDFGGVCHLRFDDTNPAKEEMEYVQSILDTVRWLGFQWGDHLYYASDYFDRCYRYAEGLIEAGKAYVDELSAEEIRAFRGSLTEAGRPSPWRDRPVAENLDLFRRMRAGEFPDGRYLLRARIDMASPNLNLRDPALYRIRHVPHWRTGSTWCIYPMYDYAHAISDAEERITHSLCTLEFEDHRPLYDWVVANTPVPGQPHQYEFSRLNLSHTLMSKRKLLELVEEGRVSGWDDPRMPTLVGLRRRGYTPAAIRLFCERIGISKADSVIDYSVLEDCLRSDLNEHAPRRVAVLRPLRLVLDNFPAASVEQCSAPNHPQHAGWGERFLPLTRELFIERDDFMVEPVKGFFRLAPGKSVRLRYAYVITCTGFETDPVTGEVTVVHATCDMETRSGTAGADRVKVKGNIHWLSQTHSGEATVRLYERLFMDPNPAAAQDYRTLLNPHSMEELQVRVETTLMEEESTQVFQFERLGYFVQDIRDSGPGQRVFNRAVTLRDAWVRS</sequence>
<evidence type="ECO:0000256" key="8">
    <source>
        <dbReference type="ARBA" id="ARBA00048270"/>
    </source>
</evidence>
<dbReference type="AlphaFoldDB" id="A0A149W147"/>
<feature type="binding site" evidence="9">
    <location>
        <begin position="288"/>
        <end position="289"/>
    </location>
    <ligand>
        <name>ATP</name>
        <dbReference type="ChEBI" id="CHEBI:30616"/>
    </ligand>
</feature>
<feature type="short sequence motif" description="'KMSKS' region" evidence="9">
    <location>
        <begin position="295"/>
        <end position="299"/>
    </location>
</feature>
<feature type="domain" description="Glutamyl/glutaminyl-tRNA synthetase class Ib anti-codon binding" evidence="12">
    <location>
        <begin position="367"/>
        <end position="468"/>
    </location>
</feature>
<dbReference type="Pfam" id="PF03950">
    <property type="entry name" value="tRNA-synt_1c_C"/>
    <property type="match status" value="1"/>
</dbReference>
<evidence type="ECO:0000256" key="5">
    <source>
        <dbReference type="ARBA" id="ARBA00022840"/>
    </source>
</evidence>
<dbReference type="Proteomes" id="UP000075653">
    <property type="component" value="Unassembled WGS sequence"/>
</dbReference>
<evidence type="ECO:0000259" key="11">
    <source>
        <dbReference type="Pfam" id="PF00749"/>
    </source>
</evidence>
<evidence type="ECO:0000259" key="13">
    <source>
        <dbReference type="Pfam" id="PF20974"/>
    </source>
</evidence>
<dbReference type="PANTHER" id="PTHR43097:SF5">
    <property type="entry name" value="GLUTAMATE--TRNA LIGASE"/>
    <property type="match status" value="1"/>
</dbReference>
<evidence type="ECO:0000256" key="4">
    <source>
        <dbReference type="ARBA" id="ARBA00022741"/>
    </source>
</evidence>